<organism evidence="2 3">
    <name type="scientific">Lunasporangiospora selenospora</name>
    <dbReference type="NCBI Taxonomy" id="979761"/>
    <lineage>
        <taxon>Eukaryota</taxon>
        <taxon>Fungi</taxon>
        <taxon>Fungi incertae sedis</taxon>
        <taxon>Mucoromycota</taxon>
        <taxon>Mortierellomycotina</taxon>
        <taxon>Mortierellomycetes</taxon>
        <taxon>Mortierellales</taxon>
        <taxon>Mortierellaceae</taxon>
        <taxon>Lunasporangiospora</taxon>
    </lineage>
</organism>
<proteinExistence type="predicted"/>
<evidence type="ECO:0000313" key="3">
    <source>
        <dbReference type="Proteomes" id="UP000780801"/>
    </source>
</evidence>
<dbReference type="Gene3D" id="2.80.10.50">
    <property type="match status" value="1"/>
</dbReference>
<gene>
    <name evidence="2" type="ORF">BGW38_002296</name>
</gene>
<dbReference type="SUPFAM" id="SSF50370">
    <property type="entry name" value="Ricin B-like lectins"/>
    <property type="match status" value="1"/>
</dbReference>
<dbReference type="AlphaFoldDB" id="A0A9P6FUC3"/>
<evidence type="ECO:0008006" key="4">
    <source>
        <dbReference type="Google" id="ProtNLM"/>
    </source>
</evidence>
<evidence type="ECO:0000313" key="2">
    <source>
        <dbReference type="EMBL" id="KAF9580880.1"/>
    </source>
</evidence>
<dbReference type="EMBL" id="JAABOA010001794">
    <property type="protein sequence ID" value="KAF9580880.1"/>
    <property type="molecule type" value="Genomic_DNA"/>
</dbReference>
<feature type="signal peptide" evidence="1">
    <location>
        <begin position="1"/>
        <end position="22"/>
    </location>
</feature>
<protein>
    <recommendedName>
        <fullName evidence="4">Ricin B lectin domain-containing protein</fullName>
    </recommendedName>
</protein>
<dbReference type="Proteomes" id="UP000780801">
    <property type="component" value="Unassembled WGS sequence"/>
</dbReference>
<keyword evidence="3" id="KW-1185">Reference proteome</keyword>
<sequence length="162" mass="18180">MSFRVSLSLFLILVVAILRVQAQLLKGDFELKNVGYPTQALTVIPSGNPVGWLSDDPQFPQSSRTWTVLRSPPDESGNTWYYIQHLGSQKFLSVSPAYKLILEDKPFNWVIVDVDSGCYRIHYPPSRSADVELKGGENGAAIQLGDFKRLPPQLWNFNKVGN</sequence>
<keyword evidence="1" id="KW-0732">Signal</keyword>
<dbReference type="InterPro" id="IPR035992">
    <property type="entry name" value="Ricin_B-like_lectins"/>
</dbReference>
<evidence type="ECO:0000256" key="1">
    <source>
        <dbReference type="SAM" id="SignalP"/>
    </source>
</evidence>
<name>A0A9P6FUC3_9FUNG</name>
<reference evidence="2" key="1">
    <citation type="journal article" date="2020" name="Fungal Divers.">
        <title>Resolving the Mortierellaceae phylogeny through synthesis of multi-gene phylogenetics and phylogenomics.</title>
        <authorList>
            <person name="Vandepol N."/>
            <person name="Liber J."/>
            <person name="Desiro A."/>
            <person name="Na H."/>
            <person name="Kennedy M."/>
            <person name="Barry K."/>
            <person name="Grigoriev I.V."/>
            <person name="Miller A.N."/>
            <person name="O'Donnell K."/>
            <person name="Stajich J.E."/>
            <person name="Bonito G."/>
        </authorList>
    </citation>
    <scope>NUCLEOTIDE SEQUENCE</scope>
    <source>
        <strain evidence="2">KOD1015</strain>
    </source>
</reference>
<accession>A0A9P6FUC3</accession>
<feature type="chain" id="PRO_5040387535" description="Ricin B lectin domain-containing protein" evidence="1">
    <location>
        <begin position="23"/>
        <end position="162"/>
    </location>
</feature>
<comment type="caution">
    <text evidence="2">The sequence shown here is derived from an EMBL/GenBank/DDBJ whole genome shotgun (WGS) entry which is preliminary data.</text>
</comment>